<evidence type="ECO:0008006" key="16">
    <source>
        <dbReference type="Google" id="ProtNLM"/>
    </source>
</evidence>
<evidence type="ECO:0000256" key="5">
    <source>
        <dbReference type="ARBA" id="ARBA00022490"/>
    </source>
</evidence>
<keyword evidence="15" id="KW-1185">Reference proteome</keyword>
<dbReference type="SUPFAM" id="SSF52540">
    <property type="entry name" value="P-loop containing nucleoside triphosphate hydrolases"/>
    <property type="match status" value="1"/>
</dbReference>
<dbReference type="Proteomes" id="UP000824120">
    <property type="component" value="Chromosome 4"/>
</dbReference>
<evidence type="ECO:0000259" key="13">
    <source>
        <dbReference type="Pfam" id="PF23559"/>
    </source>
</evidence>
<evidence type="ECO:0000256" key="7">
    <source>
        <dbReference type="ARBA" id="ARBA00022741"/>
    </source>
</evidence>
<dbReference type="Gene3D" id="3.40.50.300">
    <property type="entry name" value="P-loop containing nucleotide triphosphate hydrolases"/>
    <property type="match status" value="1"/>
</dbReference>
<evidence type="ECO:0000256" key="4">
    <source>
        <dbReference type="ARBA" id="ARBA00008894"/>
    </source>
</evidence>
<keyword evidence="5" id="KW-0963">Cytoplasm</keyword>
<dbReference type="Gene3D" id="3.80.10.10">
    <property type="entry name" value="Ribonuclease Inhibitor"/>
    <property type="match status" value="1"/>
</dbReference>
<name>A0A9J5Z8S1_SOLCO</name>
<dbReference type="GO" id="GO:0005737">
    <property type="term" value="C:cytoplasm"/>
    <property type="evidence" value="ECO:0007669"/>
    <property type="project" value="UniProtKB-SubCell"/>
</dbReference>
<dbReference type="EMBL" id="JACXVP010000004">
    <property type="protein sequence ID" value="KAG5609273.1"/>
    <property type="molecule type" value="Genomic_DNA"/>
</dbReference>
<proteinExistence type="inferred from homology"/>
<dbReference type="InterPro" id="IPR002182">
    <property type="entry name" value="NB-ARC"/>
</dbReference>
<accession>A0A9J5Z8S1</accession>
<organism evidence="14 15">
    <name type="scientific">Solanum commersonii</name>
    <name type="common">Commerson's wild potato</name>
    <name type="synonym">Commerson's nightshade</name>
    <dbReference type="NCBI Taxonomy" id="4109"/>
    <lineage>
        <taxon>Eukaryota</taxon>
        <taxon>Viridiplantae</taxon>
        <taxon>Streptophyta</taxon>
        <taxon>Embryophyta</taxon>
        <taxon>Tracheophyta</taxon>
        <taxon>Spermatophyta</taxon>
        <taxon>Magnoliopsida</taxon>
        <taxon>eudicotyledons</taxon>
        <taxon>Gunneridae</taxon>
        <taxon>Pentapetalae</taxon>
        <taxon>asterids</taxon>
        <taxon>lamiids</taxon>
        <taxon>Solanales</taxon>
        <taxon>Solanaceae</taxon>
        <taxon>Solanoideae</taxon>
        <taxon>Solaneae</taxon>
        <taxon>Solanum</taxon>
    </lineage>
</organism>
<evidence type="ECO:0000256" key="1">
    <source>
        <dbReference type="ARBA" id="ARBA00002074"/>
    </source>
</evidence>
<evidence type="ECO:0000256" key="2">
    <source>
        <dbReference type="ARBA" id="ARBA00004170"/>
    </source>
</evidence>
<dbReference type="Gene3D" id="1.10.10.10">
    <property type="entry name" value="Winged helix-like DNA-binding domain superfamily/Winged helix DNA-binding domain"/>
    <property type="match status" value="1"/>
</dbReference>
<dbReference type="OrthoDB" id="1299502at2759"/>
<dbReference type="PANTHER" id="PTHR23155">
    <property type="entry name" value="DISEASE RESISTANCE PROTEIN RP"/>
    <property type="match status" value="1"/>
</dbReference>
<evidence type="ECO:0000256" key="9">
    <source>
        <dbReference type="ARBA" id="ARBA00022840"/>
    </source>
</evidence>
<reference evidence="14 15" key="1">
    <citation type="submission" date="2020-09" db="EMBL/GenBank/DDBJ databases">
        <title>De no assembly of potato wild relative species, Solanum commersonii.</title>
        <authorList>
            <person name="Cho K."/>
        </authorList>
    </citation>
    <scope>NUCLEOTIDE SEQUENCE [LARGE SCALE GENOMIC DNA]</scope>
    <source>
        <strain evidence="14">LZ3.2</strain>
        <tissue evidence="14">Leaf</tissue>
    </source>
</reference>
<evidence type="ECO:0000259" key="12">
    <source>
        <dbReference type="Pfam" id="PF00931"/>
    </source>
</evidence>
<dbReference type="AlphaFoldDB" id="A0A9J5Z8S1"/>
<evidence type="ECO:0000256" key="11">
    <source>
        <dbReference type="ARBA" id="ARBA00023136"/>
    </source>
</evidence>
<dbReference type="InterPro" id="IPR032675">
    <property type="entry name" value="LRR_dom_sf"/>
</dbReference>
<dbReference type="Pfam" id="PF00931">
    <property type="entry name" value="NB-ARC"/>
    <property type="match status" value="1"/>
</dbReference>
<protein>
    <recommendedName>
        <fullName evidence="16">NB-ARC domain-containing protein</fullName>
    </recommendedName>
</protein>
<dbReference type="PRINTS" id="PR00364">
    <property type="entry name" value="DISEASERSIST"/>
</dbReference>
<dbReference type="Gene3D" id="1.20.5.4130">
    <property type="match status" value="1"/>
</dbReference>
<dbReference type="Pfam" id="PF23559">
    <property type="entry name" value="WHD_DRP"/>
    <property type="match status" value="1"/>
</dbReference>
<sequence length="666" mass="76088">MAAAYSALTSVLGTIDKLLRSNEIHKQQLESLYAMFDSLQKSLIGKCDGGEPIISNDLQVIIKDVALDAEDEVESLMKQLIIECRRAKLDKVSQQVIQVTDSVSEELIINNNCPEAGDQNNVSPRLDDSIRENMMEGYNKERENMVERLTKSSGENKLQVVSVVGMAGIGKTTFTKTILFDNYIKRVFRIRGWITVSNNYDLRKLLLVLLRDVIRMRDGNDNTMDIEKLAERVQQGLKGEKYLIILDDIWNQEAWDRISYWFPDCGNRSRILLTSRDREVGEYAATNPKDGLVLMRPLTQDESRCLFYHKAFGENYSIRGSDIDEFEKLGEKVITNCKVLRLLKLIRLWIAEGLVNLNGVEEFEQVAARVLHDLIGKSLVIVDKQSVNGQIKTCRIHDLFHDICSKEAESENLLYVVGSDSTTVSQVHTNFRQGCRWMSVQSKIDLHSSRYLSVMTNDTFVDLPITNLWNLQTLILVKKSFNNFLHKVVTFPKEIWQMSQLRHLYAIGISLSSPGDKVLENLQSVSGLSPSCCTKEIFEGIKKVKKLAISGRKEEYPTDLKWIDNLKYLQDVESLSIAIRQMLFTMNRTGFFSLTSPDSFLQKLKKLLRRSRKNTSIWGGTNLKLLPSIQSPYEYDDETVGQRVLTTKLQLIESHNELSSLLVLWC</sequence>
<evidence type="ECO:0000256" key="3">
    <source>
        <dbReference type="ARBA" id="ARBA00004496"/>
    </source>
</evidence>
<evidence type="ECO:0000313" key="15">
    <source>
        <dbReference type="Proteomes" id="UP000824120"/>
    </source>
</evidence>
<evidence type="ECO:0000256" key="8">
    <source>
        <dbReference type="ARBA" id="ARBA00022821"/>
    </source>
</evidence>
<evidence type="ECO:0000256" key="6">
    <source>
        <dbReference type="ARBA" id="ARBA00022667"/>
    </source>
</evidence>
<keyword evidence="8" id="KW-0611">Plant defense</keyword>
<feature type="domain" description="NB-ARC" evidence="12">
    <location>
        <begin position="143"/>
        <end position="314"/>
    </location>
</feature>
<gene>
    <name evidence="14" type="ORF">H5410_020554</name>
</gene>
<dbReference type="InterPro" id="IPR027417">
    <property type="entry name" value="P-loop_NTPase"/>
</dbReference>
<dbReference type="InterPro" id="IPR058922">
    <property type="entry name" value="WHD_DRP"/>
</dbReference>
<dbReference type="SUPFAM" id="SSF52058">
    <property type="entry name" value="L domain-like"/>
    <property type="match status" value="1"/>
</dbReference>
<keyword evidence="6" id="KW-0381">Hypersensitive response</keyword>
<evidence type="ECO:0000256" key="10">
    <source>
        <dbReference type="ARBA" id="ARBA00023054"/>
    </source>
</evidence>
<dbReference type="GO" id="GO:0043531">
    <property type="term" value="F:ADP binding"/>
    <property type="evidence" value="ECO:0007669"/>
    <property type="project" value="InterPro"/>
</dbReference>
<dbReference type="PANTHER" id="PTHR23155:SF1152">
    <property type="entry name" value="AAA+ ATPASE DOMAIN-CONTAINING PROTEIN"/>
    <property type="match status" value="1"/>
</dbReference>
<keyword evidence="7" id="KW-0547">Nucleotide-binding</keyword>
<keyword evidence="10" id="KW-0175">Coiled coil</keyword>
<evidence type="ECO:0000313" key="14">
    <source>
        <dbReference type="EMBL" id="KAG5609273.1"/>
    </source>
</evidence>
<keyword evidence="9" id="KW-0067">ATP-binding</keyword>
<dbReference type="GO" id="GO:0009626">
    <property type="term" value="P:plant-type hypersensitive response"/>
    <property type="evidence" value="ECO:0007669"/>
    <property type="project" value="UniProtKB-KW"/>
</dbReference>
<comment type="caution">
    <text evidence="14">The sequence shown here is derived from an EMBL/GenBank/DDBJ whole genome shotgun (WGS) entry which is preliminary data.</text>
</comment>
<keyword evidence="11" id="KW-0472">Membrane</keyword>
<dbReference type="InterPro" id="IPR044974">
    <property type="entry name" value="Disease_R_plants"/>
</dbReference>
<dbReference type="GO" id="GO:0016020">
    <property type="term" value="C:membrane"/>
    <property type="evidence" value="ECO:0007669"/>
    <property type="project" value="UniProtKB-SubCell"/>
</dbReference>
<feature type="domain" description="Disease resistance protein winged helix" evidence="13">
    <location>
        <begin position="344"/>
        <end position="403"/>
    </location>
</feature>
<dbReference type="InterPro" id="IPR036388">
    <property type="entry name" value="WH-like_DNA-bd_sf"/>
</dbReference>
<comment type="similarity">
    <text evidence="4">Belongs to the disease resistance NB-LRR family.</text>
</comment>
<dbReference type="GO" id="GO:0005524">
    <property type="term" value="F:ATP binding"/>
    <property type="evidence" value="ECO:0007669"/>
    <property type="project" value="UniProtKB-KW"/>
</dbReference>
<comment type="subcellular location">
    <subcellularLocation>
        <location evidence="3">Cytoplasm</location>
    </subcellularLocation>
    <subcellularLocation>
        <location evidence="2">Membrane</location>
        <topology evidence="2">Peripheral membrane protein</topology>
    </subcellularLocation>
</comment>
<dbReference type="FunFam" id="3.40.50.300:FF:001091">
    <property type="entry name" value="Probable disease resistance protein At1g61300"/>
    <property type="match status" value="1"/>
</dbReference>
<comment type="function">
    <text evidence="1">Confers resistance to late blight (Phytophthora infestans) races carrying the avirulence gene Avr1. Resistance proteins guard the plant against pathogens that contain an appropriate avirulence protein via an indirect interaction with this avirulence protein. That triggers a defense system including the hypersensitive response, which restricts the pathogen growth.</text>
</comment>